<dbReference type="Proteomes" id="UP001183414">
    <property type="component" value="Unassembled WGS sequence"/>
</dbReference>
<dbReference type="RefSeq" id="WP_311675129.1">
    <property type="nucleotide sequence ID" value="NZ_JAVREQ010000022.1"/>
</dbReference>
<keyword evidence="2" id="KW-1185">Reference proteome</keyword>
<comment type="caution">
    <text evidence="1">The sequence shown here is derived from an EMBL/GenBank/DDBJ whole genome shotgun (WGS) entry which is preliminary data.</text>
</comment>
<proteinExistence type="predicted"/>
<accession>A0ABU2NZP6</accession>
<sequence length="295" mass="31091">MAMIVDPAAPHVTPPSRITSPDGWLAAIVDEPWAGVVLSVDYTAGTPLADADEVWQVRIVRQDPGAPEPVPVRSGDAAWAVEGVGTAYDHEAPLGAAVVYTATALYQDGSEGPSSQLAVTVPAPAPGAVRDLWIKSLDDPSLSARVQLTSPYGQESAGRQDATVVAGSPYRVIAYDVHQAATRPVTVDVLREDIERVRKLLRSGILLAQVRAAYQTPDAYFVPGDIAETPTGKLGSTGGYAVAFTIEPIARPATAGQPMRLPGWSWDHVVDQFATWDAVAASYPSWAALSTNGVT</sequence>
<protein>
    <recommendedName>
        <fullName evidence="3">Minor tail protein</fullName>
    </recommendedName>
</protein>
<organism evidence="1 2">
    <name type="scientific">Streptomyces hazeniae</name>
    <dbReference type="NCBI Taxonomy" id="3075538"/>
    <lineage>
        <taxon>Bacteria</taxon>
        <taxon>Bacillati</taxon>
        <taxon>Actinomycetota</taxon>
        <taxon>Actinomycetes</taxon>
        <taxon>Kitasatosporales</taxon>
        <taxon>Streptomycetaceae</taxon>
        <taxon>Streptomyces</taxon>
    </lineage>
</organism>
<evidence type="ECO:0000313" key="1">
    <source>
        <dbReference type="EMBL" id="MDT0381437.1"/>
    </source>
</evidence>
<gene>
    <name evidence="1" type="ORF">RM572_22005</name>
</gene>
<evidence type="ECO:0008006" key="3">
    <source>
        <dbReference type="Google" id="ProtNLM"/>
    </source>
</evidence>
<dbReference type="EMBL" id="JAVREQ010000022">
    <property type="protein sequence ID" value="MDT0381437.1"/>
    <property type="molecule type" value="Genomic_DNA"/>
</dbReference>
<name>A0ABU2NZP6_9ACTN</name>
<reference evidence="2" key="1">
    <citation type="submission" date="2023-07" db="EMBL/GenBank/DDBJ databases">
        <title>30 novel species of actinomycetes from the DSMZ collection.</title>
        <authorList>
            <person name="Nouioui I."/>
        </authorList>
    </citation>
    <scope>NUCLEOTIDE SEQUENCE [LARGE SCALE GENOMIC DNA]</scope>
    <source>
        <strain evidence="2">DSM 42041</strain>
    </source>
</reference>
<evidence type="ECO:0000313" key="2">
    <source>
        <dbReference type="Proteomes" id="UP001183414"/>
    </source>
</evidence>